<reference evidence="2" key="1">
    <citation type="journal article" date="2023" name="G3 (Bethesda)">
        <title>Genome assembly and association tests identify interacting loci associated with vigor, precocity, and sex in interspecific pistachio rootstocks.</title>
        <authorList>
            <person name="Palmer W."/>
            <person name="Jacygrad E."/>
            <person name="Sagayaradj S."/>
            <person name="Cavanaugh K."/>
            <person name="Han R."/>
            <person name="Bertier L."/>
            <person name="Beede B."/>
            <person name="Kafkas S."/>
            <person name="Golino D."/>
            <person name="Preece J."/>
            <person name="Michelmore R."/>
        </authorList>
    </citation>
    <scope>NUCLEOTIDE SEQUENCE [LARGE SCALE GENOMIC DNA]</scope>
</reference>
<evidence type="ECO:0000313" key="1">
    <source>
        <dbReference type="EMBL" id="KAJ0053195.1"/>
    </source>
</evidence>
<comment type="caution">
    <text evidence="1">The sequence shown here is derived from an EMBL/GenBank/DDBJ whole genome shotgun (WGS) entry which is preliminary data.</text>
</comment>
<sequence length="502" mass="55554">MQLQIGAPTLPNTGAKVSTLCLTSALNAILVCLIIIWEISCTQFGAFSSATLIPQRVHMGIELEESVVMEKSNGYGNAFQLCVKQGEPTLVTPAEETEKGLYFLSNLDQNIAVIVRTIYCFKSNEKGNEKSGEVIKNALEKVLVHYYPLAGRLTISAEGKLIINCTGEGAVFVEAEANCSMEEIGDITKPDPETLGKLVYDIPGAKNILEMPPLVAQVTRFKCGGFVLGLCMNHCMFDGIGAMEFVNSWGETARGVPLNVPPFLDRKILQARNPPKIEYLHQEFAEIEDKSGTSDLYKDEMLYRSFCFDPEKLEKIKMKAMEDEALDRCTTFEALSAFVWKARTKALKFFPDQLAKLLFAVDGRPKFNPPLPKGYCGNGIVLTNAICQAGDLMEKPLSFAVGQVQEAIKMVTDSYMRSAIDYFEATRTRPSLSSTLLITTWSRLSFHTTDFGWGEPVLSGPVALPEKEVILFLSHGKERKSINVLLGLPASSMKIFQELMQF</sequence>
<accession>A0ACC0ZMF5</accession>
<name>A0ACC0ZMF5_9ROSI</name>
<protein>
    <submittedName>
        <fullName evidence="1">Uncharacterized protein</fullName>
    </submittedName>
</protein>
<proteinExistence type="predicted"/>
<organism evidence="1 2">
    <name type="scientific">Pistacia integerrima</name>
    <dbReference type="NCBI Taxonomy" id="434235"/>
    <lineage>
        <taxon>Eukaryota</taxon>
        <taxon>Viridiplantae</taxon>
        <taxon>Streptophyta</taxon>
        <taxon>Embryophyta</taxon>
        <taxon>Tracheophyta</taxon>
        <taxon>Spermatophyta</taxon>
        <taxon>Magnoliopsida</taxon>
        <taxon>eudicotyledons</taxon>
        <taxon>Gunneridae</taxon>
        <taxon>Pentapetalae</taxon>
        <taxon>rosids</taxon>
        <taxon>malvids</taxon>
        <taxon>Sapindales</taxon>
        <taxon>Anacardiaceae</taxon>
        <taxon>Pistacia</taxon>
    </lineage>
</organism>
<dbReference type="Proteomes" id="UP001163603">
    <property type="component" value="Chromosome 1"/>
</dbReference>
<gene>
    <name evidence="1" type="ORF">Pint_03037</name>
</gene>
<keyword evidence="2" id="KW-1185">Reference proteome</keyword>
<dbReference type="EMBL" id="CM047736">
    <property type="protein sequence ID" value="KAJ0053195.1"/>
    <property type="molecule type" value="Genomic_DNA"/>
</dbReference>
<evidence type="ECO:0000313" key="2">
    <source>
        <dbReference type="Proteomes" id="UP001163603"/>
    </source>
</evidence>